<dbReference type="GO" id="GO:0005737">
    <property type="term" value="C:cytoplasm"/>
    <property type="evidence" value="ECO:0007669"/>
    <property type="project" value="UniProtKB-SubCell"/>
</dbReference>
<dbReference type="InterPro" id="IPR016050">
    <property type="entry name" value="Proteasome_bsu_CS"/>
</dbReference>
<dbReference type="SUPFAM" id="SSF56235">
    <property type="entry name" value="N-terminal nucleophile aminohydrolases (Ntn hydrolases)"/>
    <property type="match status" value="1"/>
</dbReference>
<evidence type="ECO:0000256" key="5">
    <source>
        <dbReference type="ARBA" id="ARBA00022801"/>
    </source>
</evidence>
<dbReference type="Pfam" id="PF00227">
    <property type="entry name" value="Proteasome"/>
    <property type="match status" value="1"/>
</dbReference>
<dbReference type="VEuPathDB" id="HostDB:GeneID_118674158"/>
<evidence type="ECO:0000313" key="9">
    <source>
        <dbReference type="EMBL" id="KAF6286283.1"/>
    </source>
</evidence>
<accession>A0A7J7SD51</accession>
<sequence length="239" mass="25411">MLQTELEPRGGFSFENCQRNAALERALPELRAPHARKTGTTIAGLVFRDGVILGADTRATNDSVVADKNCEKIHFIAPKIYCCGAGVAADAEMTTRMAASNMELHALSTGREPRVATVTRFLRQKLFRYQGHIGASLVVGGVDVTGPQLYSVHPHGSYSRLPFTALGSGQDAALACGCMCDHGNRRQDAANTELTHKAHREAHPVPLCPWDHSCPVRVSEATAPGAGGGNCADHGSGVK</sequence>
<evidence type="ECO:0000256" key="2">
    <source>
        <dbReference type="ARBA" id="ARBA00022490"/>
    </source>
</evidence>
<comment type="similarity">
    <text evidence="8">Belongs to the peptidase T1B family.</text>
</comment>
<keyword evidence="5" id="KW-0378">Hydrolase</keyword>
<keyword evidence="3" id="KW-0645">Protease</keyword>
<name>A0A7J7SD51_MYOMY</name>
<dbReference type="PROSITE" id="PS51476">
    <property type="entry name" value="PROTEASOME_BETA_2"/>
    <property type="match status" value="1"/>
</dbReference>
<dbReference type="GO" id="GO:0004298">
    <property type="term" value="F:threonine-type endopeptidase activity"/>
    <property type="evidence" value="ECO:0007669"/>
    <property type="project" value="UniProtKB-KW"/>
</dbReference>
<dbReference type="InterPro" id="IPR001353">
    <property type="entry name" value="Proteasome_sua/b"/>
</dbReference>
<evidence type="ECO:0000256" key="8">
    <source>
        <dbReference type="RuleBase" id="RU004203"/>
    </source>
</evidence>
<evidence type="ECO:0000313" key="10">
    <source>
        <dbReference type="Proteomes" id="UP000527355"/>
    </source>
</evidence>
<organism evidence="9 10">
    <name type="scientific">Myotis myotis</name>
    <name type="common">Greater mouse-eared bat</name>
    <name type="synonym">Vespertilio myotis</name>
    <dbReference type="NCBI Taxonomy" id="51298"/>
    <lineage>
        <taxon>Eukaryota</taxon>
        <taxon>Metazoa</taxon>
        <taxon>Chordata</taxon>
        <taxon>Craniata</taxon>
        <taxon>Vertebrata</taxon>
        <taxon>Euteleostomi</taxon>
        <taxon>Mammalia</taxon>
        <taxon>Eutheria</taxon>
        <taxon>Laurasiatheria</taxon>
        <taxon>Chiroptera</taxon>
        <taxon>Yangochiroptera</taxon>
        <taxon>Vespertilionidae</taxon>
        <taxon>Myotis</taxon>
    </lineage>
</organism>
<dbReference type="AlphaFoldDB" id="A0A7J7SD51"/>
<protein>
    <recommendedName>
        <fullName evidence="8">Proteasome subunit beta</fullName>
    </recommendedName>
</protein>
<comment type="caution">
    <text evidence="9">The sequence shown here is derived from an EMBL/GenBank/DDBJ whole genome shotgun (WGS) entry which is preliminary data.</text>
</comment>
<comment type="function">
    <text evidence="8">Component of the proteasome, a multicatalytic proteinase complex which is characterized by its ability to cleave peptides with Arg, Phe, Tyr, Leu, and Glu adjacent to the leaving group at neutral or slightly basic pH. The proteasome has an ATP-dependent proteolytic activity.</text>
</comment>
<dbReference type="InterPro" id="IPR029055">
    <property type="entry name" value="Ntn_hydrolases_N"/>
</dbReference>
<evidence type="ECO:0000256" key="6">
    <source>
        <dbReference type="ARBA" id="ARBA00022942"/>
    </source>
</evidence>
<reference evidence="9 10" key="1">
    <citation type="journal article" date="2020" name="Nature">
        <title>Six reference-quality genomes reveal evolution of bat adaptations.</title>
        <authorList>
            <person name="Jebb D."/>
            <person name="Huang Z."/>
            <person name="Pippel M."/>
            <person name="Hughes G.M."/>
            <person name="Lavrichenko K."/>
            <person name="Devanna P."/>
            <person name="Winkler S."/>
            <person name="Jermiin L.S."/>
            <person name="Skirmuntt E.C."/>
            <person name="Katzourakis A."/>
            <person name="Burkitt-Gray L."/>
            <person name="Ray D.A."/>
            <person name="Sullivan K.A.M."/>
            <person name="Roscito J.G."/>
            <person name="Kirilenko B.M."/>
            <person name="Davalos L.M."/>
            <person name="Corthals A.P."/>
            <person name="Power M.L."/>
            <person name="Jones G."/>
            <person name="Ransome R.D."/>
            <person name="Dechmann D.K.N."/>
            <person name="Locatelli A.G."/>
            <person name="Puechmaille S.J."/>
            <person name="Fedrigo O."/>
            <person name="Jarvis E.D."/>
            <person name="Hiller M."/>
            <person name="Vernes S.C."/>
            <person name="Myers E.W."/>
            <person name="Teeling E.C."/>
        </authorList>
    </citation>
    <scope>NUCLEOTIDE SEQUENCE [LARGE SCALE GENOMIC DNA]</scope>
    <source>
        <strain evidence="9">MMyoMyo1</strain>
        <tissue evidence="9">Flight muscle</tissue>
    </source>
</reference>
<dbReference type="Gene3D" id="3.60.20.10">
    <property type="entry name" value="Glutamine Phosphoribosylpyrophosphate, subunit 1, domain 1"/>
    <property type="match status" value="1"/>
</dbReference>
<proteinExistence type="inferred from homology"/>
<dbReference type="EMBL" id="JABWUV010000019">
    <property type="protein sequence ID" value="KAF6286283.1"/>
    <property type="molecule type" value="Genomic_DNA"/>
</dbReference>
<evidence type="ECO:0000256" key="3">
    <source>
        <dbReference type="ARBA" id="ARBA00022670"/>
    </source>
</evidence>
<dbReference type="PROSITE" id="PS00854">
    <property type="entry name" value="PROTEASOME_BETA_1"/>
    <property type="match status" value="1"/>
</dbReference>
<dbReference type="GO" id="GO:0005839">
    <property type="term" value="C:proteasome core complex"/>
    <property type="evidence" value="ECO:0007669"/>
    <property type="project" value="InterPro"/>
</dbReference>
<keyword evidence="7 8" id="KW-0539">Nucleus</keyword>
<keyword evidence="4" id="KW-0888">Threonine protease</keyword>
<comment type="subcellular location">
    <subcellularLocation>
        <location evidence="8">Cytoplasm</location>
    </subcellularLocation>
    <subcellularLocation>
        <location evidence="8">Nucleus</location>
    </subcellularLocation>
</comment>
<comment type="catalytic activity">
    <reaction evidence="1">
        <text>Cleavage of peptide bonds with very broad specificity.</text>
        <dbReference type="EC" id="3.4.25.1"/>
    </reaction>
</comment>
<dbReference type="GO" id="GO:0051603">
    <property type="term" value="P:proteolysis involved in protein catabolic process"/>
    <property type="evidence" value="ECO:0007669"/>
    <property type="project" value="InterPro"/>
</dbReference>
<evidence type="ECO:0000256" key="1">
    <source>
        <dbReference type="ARBA" id="ARBA00001198"/>
    </source>
</evidence>
<gene>
    <name evidence="9" type="ORF">mMyoMyo1_015929</name>
</gene>
<dbReference type="GO" id="GO:0005634">
    <property type="term" value="C:nucleus"/>
    <property type="evidence" value="ECO:0007669"/>
    <property type="project" value="UniProtKB-SubCell"/>
</dbReference>
<keyword evidence="2 8" id="KW-0963">Cytoplasm</keyword>
<dbReference type="Proteomes" id="UP000527355">
    <property type="component" value="Unassembled WGS sequence"/>
</dbReference>
<dbReference type="PANTHER" id="PTHR32194">
    <property type="entry name" value="METALLOPROTEASE TLDD"/>
    <property type="match status" value="1"/>
</dbReference>
<dbReference type="InterPro" id="IPR023333">
    <property type="entry name" value="Proteasome_suB-type"/>
</dbReference>
<keyword evidence="6 8" id="KW-0647">Proteasome</keyword>
<dbReference type="PANTHER" id="PTHR32194:SF4">
    <property type="entry name" value="PROTEASOME SUBUNIT BETA TYPE-7"/>
    <property type="match status" value="1"/>
</dbReference>
<comment type="subunit">
    <text evidence="8">Component of the proteasome complex.</text>
</comment>
<keyword evidence="10" id="KW-1185">Reference proteome</keyword>
<evidence type="ECO:0000256" key="7">
    <source>
        <dbReference type="ARBA" id="ARBA00023242"/>
    </source>
</evidence>
<evidence type="ECO:0000256" key="4">
    <source>
        <dbReference type="ARBA" id="ARBA00022698"/>
    </source>
</evidence>